<keyword evidence="2" id="KW-1185">Reference proteome</keyword>
<dbReference type="InterPro" id="IPR010282">
    <property type="entry name" value="Uncharacterised_HutD/Ves"/>
</dbReference>
<accession>A0A127JR18</accession>
<dbReference type="SUPFAM" id="SSF51182">
    <property type="entry name" value="RmlC-like cupins"/>
    <property type="match status" value="1"/>
</dbReference>
<dbReference type="EMBL" id="CP010951">
    <property type="protein sequence ID" value="AMO22417.1"/>
    <property type="molecule type" value="Genomic_DNA"/>
</dbReference>
<gene>
    <name evidence="1" type="ORF">UC35_05265</name>
</gene>
<proteinExistence type="predicted"/>
<protein>
    <recommendedName>
        <fullName evidence="3">HutD family protein</fullName>
    </recommendedName>
</protein>
<dbReference type="Gene3D" id="2.60.120.10">
    <property type="entry name" value="Jelly Rolls"/>
    <property type="match status" value="1"/>
</dbReference>
<dbReference type="AlphaFoldDB" id="A0A127JR18"/>
<reference evidence="1 2" key="1">
    <citation type="journal article" date="2014" name="Int. J. Syst. Evol. Microbiol.">
        <title>Ramlibacter solisilvae sp. nov., isolated from forest soil, and emended description of the genus Ramlibacter.</title>
        <authorList>
            <person name="Lee H.J."/>
            <person name="Lee S.H."/>
            <person name="Lee S.S."/>
            <person name="Lee J.S."/>
            <person name="Kim Y."/>
            <person name="Kim S.C."/>
            <person name="Jeon C.O."/>
        </authorList>
    </citation>
    <scope>NUCLEOTIDE SEQUENCE [LARGE SCALE GENOMIC DNA]</scope>
    <source>
        <strain evidence="1 2">5-10</strain>
    </source>
</reference>
<dbReference type="Proteomes" id="UP000070433">
    <property type="component" value="Chromosome"/>
</dbReference>
<organism evidence="1 2">
    <name type="scientific">Ramlibacter tataouinensis</name>
    <dbReference type="NCBI Taxonomy" id="94132"/>
    <lineage>
        <taxon>Bacteria</taxon>
        <taxon>Pseudomonadati</taxon>
        <taxon>Pseudomonadota</taxon>
        <taxon>Betaproteobacteria</taxon>
        <taxon>Burkholderiales</taxon>
        <taxon>Comamonadaceae</taxon>
        <taxon>Ramlibacter</taxon>
    </lineage>
</organism>
<dbReference type="OrthoDB" id="9800082at2"/>
<evidence type="ECO:0000313" key="1">
    <source>
        <dbReference type="EMBL" id="AMO22417.1"/>
    </source>
</evidence>
<dbReference type="Pfam" id="PF05962">
    <property type="entry name" value="HutD"/>
    <property type="match status" value="1"/>
</dbReference>
<dbReference type="RefSeq" id="WP_061496878.1">
    <property type="nucleotide sequence ID" value="NZ_CP010951.1"/>
</dbReference>
<sequence length="184" mass="19898">MKWELVALDAVAPQAWRNGGGLTRELLAWPTAAAWRLRLSVADVNAAGPFSPFPGIERWFAVLEGDGVVLRMDGEDLTLTSAEAPLRFDGGRSVDCALRGGATRDFNLMAPPGRARMWRARGRHRFDAPEGSLLAAYAHAASARVQVAGEALELPPRHLAWTRLDAPASGELASEDALWMEATL</sequence>
<dbReference type="CDD" id="cd20293">
    <property type="entry name" value="cupin_HutD_N"/>
    <property type="match status" value="1"/>
</dbReference>
<dbReference type="InterPro" id="IPR011051">
    <property type="entry name" value="RmlC_Cupin_sf"/>
</dbReference>
<name>A0A127JR18_9BURK</name>
<dbReference type="PANTHER" id="PTHR37943">
    <property type="entry name" value="PROTEIN VES"/>
    <property type="match status" value="1"/>
</dbReference>
<evidence type="ECO:0008006" key="3">
    <source>
        <dbReference type="Google" id="ProtNLM"/>
    </source>
</evidence>
<dbReference type="InterPro" id="IPR014710">
    <property type="entry name" value="RmlC-like_jellyroll"/>
</dbReference>
<dbReference type="PANTHER" id="PTHR37943:SF1">
    <property type="entry name" value="PROTEIN VES"/>
    <property type="match status" value="1"/>
</dbReference>
<evidence type="ECO:0000313" key="2">
    <source>
        <dbReference type="Proteomes" id="UP000070433"/>
    </source>
</evidence>